<proteinExistence type="predicted"/>
<feature type="compositionally biased region" description="Low complexity" evidence="1">
    <location>
        <begin position="69"/>
        <end position="81"/>
    </location>
</feature>
<sequence length="105" mass="10427">MAPARLLPRLPLFWAALLLLPFAHPAAAAQVGDACSSSSGAASATGSALITETNQEDAVTAQLKASTPGSRGSTAGGDASAGTMALSSQWSFLLGLASLLLLSRS</sequence>
<dbReference type="AlphaFoldDB" id="A0A1D6QJW2"/>
<evidence type="ECO:0000256" key="2">
    <source>
        <dbReference type="SAM" id="SignalP"/>
    </source>
</evidence>
<feature type="signal peptide" evidence="2">
    <location>
        <begin position="1"/>
        <end position="28"/>
    </location>
</feature>
<feature type="chain" id="PRO_5011174038" evidence="2">
    <location>
        <begin position="29"/>
        <end position="105"/>
    </location>
</feature>
<feature type="region of interest" description="Disordered" evidence="1">
    <location>
        <begin position="59"/>
        <end position="81"/>
    </location>
</feature>
<evidence type="ECO:0000256" key="1">
    <source>
        <dbReference type="SAM" id="MobiDB-lite"/>
    </source>
</evidence>
<dbReference type="EMBL" id="CM000780">
    <property type="protein sequence ID" value="AQK58032.1"/>
    <property type="molecule type" value="Genomic_DNA"/>
</dbReference>
<keyword evidence="2" id="KW-0732">Signal</keyword>
<accession>A0A1D6QJW2</accession>
<reference evidence="3" key="1">
    <citation type="submission" date="2015-12" db="EMBL/GenBank/DDBJ databases">
        <title>Update maize B73 reference genome by single molecule sequencing technologies.</title>
        <authorList>
            <consortium name="Maize Genome Sequencing Project"/>
            <person name="Ware D."/>
        </authorList>
    </citation>
    <scope>NUCLEOTIDE SEQUENCE</scope>
    <source>
        <tissue evidence="3">Seedling</tissue>
    </source>
</reference>
<organism evidence="3">
    <name type="scientific">Zea mays</name>
    <name type="common">Maize</name>
    <dbReference type="NCBI Taxonomy" id="4577"/>
    <lineage>
        <taxon>Eukaryota</taxon>
        <taxon>Viridiplantae</taxon>
        <taxon>Streptophyta</taxon>
        <taxon>Embryophyta</taxon>
        <taxon>Tracheophyta</taxon>
        <taxon>Spermatophyta</taxon>
        <taxon>Magnoliopsida</taxon>
        <taxon>Liliopsida</taxon>
        <taxon>Poales</taxon>
        <taxon>Poaceae</taxon>
        <taxon>PACMAD clade</taxon>
        <taxon>Panicoideae</taxon>
        <taxon>Andropogonodae</taxon>
        <taxon>Andropogoneae</taxon>
        <taxon>Tripsacinae</taxon>
        <taxon>Zea</taxon>
    </lineage>
</organism>
<gene>
    <name evidence="3" type="ORF">ZEAMMB73_Zm00001d052767</name>
</gene>
<name>A0A1D6QJW2_MAIZE</name>
<evidence type="ECO:0000313" key="3">
    <source>
        <dbReference type="EMBL" id="AQK58032.1"/>
    </source>
</evidence>
<feature type="compositionally biased region" description="Polar residues" evidence="1">
    <location>
        <begin position="59"/>
        <end position="68"/>
    </location>
</feature>
<protein>
    <submittedName>
        <fullName evidence="3">PLC-like phosphodiesterases superfamily protein</fullName>
    </submittedName>
</protein>